<organism evidence="6 7">
    <name type="scientific">Granulicella rosea</name>
    <dbReference type="NCBI Taxonomy" id="474952"/>
    <lineage>
        <taxon>Bacteria</taxon>
        <taxon>Pseudomonadati</taxon>
        <taxon>Acidobacteriota</taxon>
        <taxon>Terriglobia</taxon>
        <taxon>Terriglobales</taxon>
        <taxon>Acidobacteriaceae</taxon>
        <taxon>Granulicella</taxon>
    </lineage>
</organism>
<dbReference type="InterPro" id="IPR024775">
    <property type="entry name" value="DinB-like"/>
</dbReference>
<protein>
    <submittedName>
        <fullName evidence="6">DinB superfamily protein</fullName>
    </submittedName>
</protein>
<dbReference type="HAMAP" id="MF_01256">
    <property type="entry name" value="YfiT_hydrol"/>
    <property type="match status" value="1"/>
</dbReference>
<keyword evidence="7" id="KW-1185">Reference proteome</keyword>
<reference evidence="6 7" key="1">
    <citation type="submission" date="2017-06" db="EMBL/GenBank/DDBJ databases">
        <authorList>
            <person name="Kim H.J."/>
            <person name="Triplett B.A."/>
        </authorList>
    </citation>
    <scope>NUCLEOTIDE SEQUENCE [LARGE SCALE GENOMIC DNA]</scope>
    <source>
        <strain evidence="6 7">DSM 18704</strain>
    </source>
</reference>
<evidence type="ECO:0000256" key="4">
    <source>
        <dbReference type="ARBA" id="ARBA00022833"/>
    </source>
</evidence>
<dbReference type="Proteomes" id="UP000198356">
    <property type="component" value="Unassembled WGS sequence"/>
</dbReference>
<evidence type="ECO:0000256" key="3">
    <source>
        <dbReference type="ARBA" id="ARBA00022801"/>
    </source>
</evidence>
<accession>A0A239JVB0</accession>
<dbReference type="SUPFAM" id="SSF109854">
    <property type="entry name" value="DinB/YfiT-like putative metalloenzymes"/>
    <property type="match status" value="1"/>
</dbReference>
<evidence type="ECO:0000256" key="1">
    <source>
        <dbReference type="ARBA" id="ARBA00022490"/>
    </source>
</evidence>
<feature type="domain" description="DinB-like" evidence="5">
    <location>
        <begin position="42"/>
        <end position="174"/>
    </location>
</feature>
<evidence type="ECO:0000256" key="2">
    <source>
        <dbReference type="ARBA" id="ARBA00022723"/>
    </source>
</evidence>
<evidence type="ECO:0000313" key="7">
    <source>
        <dbReference type="Proteomes" id="UP000198356"/>
    </source>
</evidence>
<name>A0A239JVB0_9BACT</name>
<evidence type="ECO:0000259" key="5">
    <source>
        <dbReference type="Pfam" id="PF12867"/>
    </source>
</evidence>
<dbReference type="OrthoDB" id="9796039at2"/>
<dbReference type="NCBIfam" id="NF009807">
    <property type="entry name" value="PRK13291.1"/>
    <property type="match status" value="1"/>
</dbReference>
<keyword evidence="4" id="KW-0862">Zinc</keyword>
<dbReference type="Gene3D" id="1.20.120.450">
    <property type="entry name" value="dinb family like domain"/>
    <property type="match status" value="1"/>
</dbReference>
<dbReference type="InterPro" id="IPR023774">
    <property type="entry name" value="Put_metal_dep_hydrolase_YfiT"/>
</dbReference>
<dbReference type="GO" id="GO:0046872">
    <property type="term" value="F:metal ion binding"/>
    <property type="evidence" value="ECO:0007669"/>
    <property type="project" value="UniProtKB-KW"/>
</dbReference>
<dbReference type="GO" id="GO:0016787">
    <property type="term" value="F:hydrolase activity"/>
    <property type="evidence" value="ECO:0007669"/>
    <property type="project" value="UniProtKB-KW"/>
</dbReference>
<gene>
    <name evidence="6" type="ORF">SAMN05421770_104149</name>
</gene>
<dbReference type="InterPro" id="IPR034660">
    <property type="entry name" value="DinB/YfiT-like"/>
</dbReference>
<sequence>MSLAANCIPDDADPRYPIGQFEKPANITEDDRIGAISTLADLPEQLRNAVAGLGAAQLATSYREGGWTVRQLVHHIADSHMNAFIRLRLGLTEDWPTVKPYDEGAWATLHDSIAPIEWSLELIESLHARWVMLLQSLTEEQWIRGFKHPVHGPQTLADQTLYYGWHARHHLAHITHLRAREEW</sequence>
<keyword evidence="3" id="KW-0378">Hydrolase</keyword>
<dbReference type="EMBL" id="FZOU01000004">
    <property type="protein sequence ID" value="SNT09725.1"/>
    <property type="molecule type" value="Genomic_DNA"/>
</dbReference>
<dbReference type="AlphaFoldDB" id="A0A239JVB0"/>
<evidence type="ECO:0000313" key="6">
    <source>
        <dbReference type="EMBL" id="SNT09725.1"/>
    </source>
</evidence>
<dbReference type="RefSeq" id="WP_089408812.1">
    <property type="nucleotide sequence ID" value="NZ_FZOU01000004.1"/>
</dbReference>
<proteinExistence type="inferred from homology"/>
<keyword evidence="2" id="KW-0479">Metal-binding</keyword>
<dbReference type="Pfam" id="PF12867">
    <property type="entry name" value="DinB_2"/>
    <property type="match status" value="1"/>
</dbReference>
<keyword evidence="1" id="KW-0963">Cytoplasm</keyword>